<dbReference type="FunFam" id="3.80.10.10:FF:000111">
    <property type="entry name" value="LRR receptor-like serine/threonine-protein kinase ERECTA"/>
    <property type="match status" value="1"/>
</dbReference>
<evidence type="ECO:0000313" key="13">
    <source>
        <dbReference type="Proteomes" id="UP000504604"/>
    </source>
</evidence>
<evidence type="ECO:0000259" key="12">
    <source>
        <dbReference type="PROSITE" id="PS50011"/>
    </source>
</evidence>
<evidence type="ECO:0000256" key="11">
    <source>
        <dbReference type="SAM" id="Phobius"/>
    </source>
</evidence>
<dbReference type="Pfam" id="PF00560">
    <property type="entry name" value="LRR_1"/>
    <property type="match status" value="3"/>
</dbReference>
<protein>
    <submittedName>
        <fullName evidence="14">Pollen receptor-like kinase 3</fullName>
    </submittedName>
</protein>
<organism evidence="13 14">
    <name type="scientific">Sesamum indicum</name>
    <name type="common">Oriental sesame</name>
    <name type="synonym">Sesamum orientale</name>
    <dbReference type="NCBI Taxonomy" id="4182"/>
    <lineage>
        <taxon>Eukaryota</taxon>
        <taxon>Viridiplantae</taxon>
        <taxon>Streptophyta</taxon>
        <taxon>Embryophyta</taxon>
        <taxon>Tracheophyta</taxon>
        <taxon>Spermatophyta</taxon>
        <taxon>Magnoliopsida</taxon>
        <taxon>eudicotyledons</taxon>
        <taxon>Gunneridae</taxon>
        <taxon>Pentapetalae</taxon>
        <taxon>asterids</taxon>
        <taxon>lamiids</taxon>
        <taxon>Lamiales</taxon>
        <taxon>Pedaliaceae</taxon>
        <taxon>Sesamum</taxon>
    </lineage>
</organism>
<dbReference type="OrthoDB" id="418615at2759"/>
<keyword evidence="9" id="KW-0325">Glycoprotein</keyword>
<evidence type="ECO:0000256" key="4">
    <source>
        <dbReference type="ARBA" id="ARBA00022614"/>
    </source>
</evidence>
<reference evidence="13" key="1">
    <citation type="submission" date="2024-10" db="UniProtKB">
        <authorList>
            <consortium name="RefSeq"/>
        </authorList>
    </citation>
    <scope>NUCLEOTIDE SEQUENCE [LARGE SCALE GENOMIC DNA]</scope>
    <source>
        <strain evidence="13">cv. Zhongzhi No. 13</strain>
    </source>
</reference>
<dbReference type="SUPFAM" id="SSF52058">
    <property type="entry name" value="L domain-like"/>
    <property type="match status" value="1"/>
</dbReference>
<dbReference type="GO" id="GO:0016020">
    <property type="term" value="C:membrane"/>
    <property type="evidence" value="ECO:0007669"/>
    <property type="project" value="UniProtKB-SubCell"/>
</dbReference>
<evidence type="ECO:0000256" key="10">
    <source>
        <dbReference type="SAM" id="MobiDB-lite"/>
    </source>
</evidence>
<dbReference type="InterPro" id="IPR000719">
    <property type="entry name" value="Prot_kinase_dom"/>
</dbReference>
<comment type="similarity">
    <text evidence="3">Belongs to the RLP family.</text>
</comment>
<sequence length="695" mass="75822">MHEQPWILHLKHLFFSFLFPLMAIIHVLGSSIFFYVFLLNFPIITSSVSESEALLKLKGSFTNATALDSWRPGTEPCAKVKPWVGVICDNTVVSALRLGNLGLSGTIDIEALASLSGLRSIGFMSNAFSGPIPEFHRMGALKALFLSKNQFSGEIPTDYFTKLLGLKKVWLSGNRFSGPIPSSLGQLSHLMELHLEDNQFSGPIPSLVQQSLISLDLSNNDLEGQIPSSMAKFPANAFKGNPGLCGGSLGKPCNTSVQSSNIIAENNGPRRTIFIWVLVASAVLFLLMAAGIFVLKQRQDRFDLVIEDSPSISASSIRKKDFDTGRDGLGSGHRIGSSQKGSSRFARGVGDIVMLNYEKGEFGLADMMRAAAEVLGNGSLGSSYKATMASGLTVVVKRVKEIPKMGRDHFDAEMRKLASLNHENVLPPLAYHYRKDEKLFVYEYQPKGSLLFLLHGDRGVAHAQLTWPVRLKIIQGIARGLGYLHSELSLLDLPHGDLKSSNVLLTPGFEPLLTDYGFCALVSSSHAAQALAAYKSPEAALDHSISPKCDVFCLGVIILEILTGKFPSHNLSNGEGGTDLVQWVRLAASEGREADLFDPDIMSTKAIIHQMEQLLHIGVACTQSNPDHRLDLAEAISRIEGLKPVDTSYQQTEMNHVLPPSAEAYGVDHHNRRSARRSDIIVHQSRNSSIDLDVS</sequence>
<dbReference type="RefSeq" id="XP_011079548.2">
    <property type="nucleotide sequence ID" value="XM_011081246.2"/>
</dbReference>
<dbReference type="KEGG" id="sind:105163037"/>
<feature type="region of interest" description="Disordered" evidence="10">
    <location>
        <begin position="323"/>
        <end position="342"/>
    </location>
</feature>
<dbReference type="PROSITE" id="PS50011">
    <property type="entry name" value="PROTEIN_KINASE_DOM"/>
    <property type="match status" value="1"/>
</dbReference>
<dbReference type="Gene3D" id="1.10.510.10">
    <property type="entry name" value="Transferase(Phosphotransferase) domain 1"/>
    <property type="match status" value="1"/>
</dbReference>
<dbReference type="Pfam" id="PF08263">
    <property type="entry name" value="LRRNT_2"/>
    <property type="match status" value="1"/>
</dbReference>
<dbReference type="InterPro" id="IPR013210">
    <property type="entry name" value="LRR_N_plant-typ"/>
</dbReference>
<evidence type="ECO:0000256" key="7">
    <source>
        <dbReference type="ARBA" id="ARBA00022989"/>
    </source>
</evidence>
<name>A0A6I9T6E3_SESIN</name>
<evidence type="ECO:0000256" key="5">
    <source>
        <dbReference type="ARBA" id="ARBA00022692"/>
    </source>
</evidence>
<evidence type="ECO:0000313" key="14">
    <source>
        <dbReference type="RefSeq" id="XP_011079548.2"/>
    </source>
</evidence>
<evidence type="ECO:0000256" key="3">
    <source>
        <dbReference type="ARBA" id="ARBA00009592"/>
    </source>
</evidence>
<gene>
    <name evidence="14" type="primary">LOC105163037</name>
</gene>
<dbReference type="GO" id="GO:0004672">
    <property type="term" value="F:protein kinase activity"/>
    <property type="evidence" value="ECO:0007669"/>
    <property type="project" value="InterPro"/>
</dbReference>
<feature type="transmembrane region" description="Helical" evidence="11">
    <location>
        <begin position="12"/>
        <end position="38"/>
    </location>
</feature>
<feature type="transmembrane region" description="Helical" evidence="11">
    <location>
        <begin position="273"/>
        <end position="295"/>
    </location>
</feature>
<evidence type="ECO:0000256" key="9">
    <source>
        <dbReference type="ARBA" id="ARBA00023180"/>
    </source>
</evidence>
<proteinExistence type="inferred from homology"/>
<dbReference type="SUPFAM" id="SSF56112">
    <property type="entry name" value="Protein kinase-like (PK-like)"/>
    <property type="match status" value="1"/>
</dbReference>
<keyword evidence="8 11" id="KW-0472">Membrane</keyword>
<dbReference type="PANTHER" id="PTHR48007:SF38">
    <property type="entry name" value="LEUCINE-RICH REPEAT PROTEIN KINASE FAMILY PROTEIN"/>
    <property type="match status" value="1"/>
</dbReference>
<evidence type="ECO:0000256" key="8">
    <source>
        <dbReference type="ARBA" id="ARBA00023136"/>
    </source>
</evidence>
<keyword evidence="13" id="KW-1185">Reference proteome</keyword>
<dbReference type="PROSITE" id="PS00108">
    <property type="entry name" value="PROTEIN_KINASE_ST"/>
    <property type="match status" value="1"/>
</dbReference>
<dbReference type="PANTHER" id="PTHR48007">
    <property type="entry name" value="LEUCINE-RICH REPEAT RECEPTOR-LIKE PROTEIN KINASE PXC1"/>
    <property type="match status" value="1"/>
</dbReference>
<keyword evidence="4" id="KW-0433">Leucine-rich repeat</keyword>
<accession>A0A6I9T6E3</accession>
<dbReference type="InterPro" id="IPR001611">
    <property type="entry name" value="Leu-rich_rpt"/>
</dbReference>
<dbReference type="InParanoid" id="A0A6I9T6E3"/>
<dbReference type="GO" id="GO:0005524">
    <property type="term" value="F:ATP binding"/>
    <property type="evidence" value="ECO:0007669"/>
    <property type="project" value="InterPro"/>
</dbReference>
<feature type="domain" description="Protein kinase" evidence="12">
    <location>
        <begin position="369"/>
        <end position="642"/>
    </location>
</feature>
<evidence type="ECO:0000256" key="2">
    <source>
        <dbReference type="ARBA" id="ARBA00008684"/>
    </source>
</evidence>
<dbReference type="SMART" id="SM00220">
    <property type="entry name" value="S_TKc"/>
    <property type="match status" value="1"/>
</dbReference>
<dbReference type="InterPro" id="IPR032675">
    <property type="entry name" value="LRR_dom_sf"/>
</dbReference>
<dbReference type="InterPro" id="IPR046959">
    <property type="entry name" value="PRK1-6/SRF4-like"/>
</dbReference>
<dbReference type="Proteomes" id="UP000504604">
    <property type="component" value="Linkage group LG1"/>
</dbReference>
<keyword evidence="5 11" id="KW-0812">Transmembrane</keyword>
<keyword evidence="7 11" id="KW-1133">Transmembrane helix</keyword>
<comment type="subcellular location">
    <subcellularLocation>
        <location evidence="1">Membrane</location>
        <topology evidence="1">Single-pass membrane protein</topology>
    </subcellularLocation>
</comment>
<dbReference type="GeneID" id="105163037"/>
<dbReference type="InterPro" id="IPR011009">
    <property type="entry name" value="Kinase-like_dom_sf"/>
</dbReference>
<comment type="similarity">
    <text evidence="2">Belongs to the protein kinase superfamily. Ser/Thr protein kinase family.</text>
</comment>
<evidence type="ECO:0000256" key="6">
    <source>
        <dbReference type="ARBA" id="ARBA00022737"/>
    </source>
</evidence>
<keyword evidence="6" id="KW-0677">Repeat</keyword>
<dbReference type="InterPro" id="IPR008271">
    <property type="entry name" value="Ser/Thr_kinase_AS"/>
</dbReference>
<dbReference type="AlphaFoldDB" id="A0A6I9T6E3"/>
<dbReference type="Gene3D" id="3.80.10.10">
    <property type="entry name" value="Ribonuclease Inhibitor"/>
    <property type="match status" value="2"/>
</dbReference>
<evidence type="ECO:0000256" key="1">
    <source>
        <dbReference type="ARBA" id="ARBA00004167"/>
    </source>
</evidence>
<dbReference type="Pfam" id="PF00069">
    <property type="entry name" value="Pkinase"/>
    <property type="match status" value="1"/>
</dbReference>
<dbReference type="Gene3D" id="3.30.200.20">
    <property type="entry name" value="Phosphorylase Kinase, domain 1"/>
    <property type="match status" value="1"/>
</dbReference>
<reference evidence="14" key="2">
    <citation type="submission" date="2025-08" db="UniProtKB">
        <authorList>
            <consortium name="RefSeq"/>
        </authorList>
    </citation>
    <scope>IDENTIFICATION</scope>
</reference>